<feature type="transmembrane region" description="Helical" evidence="1">
    <location>
        <begin position="21"/>
        <end position="38"/>
    </location>
</feature>
<organism evidence="2 3">
    <name type="scientific">Methanococcus aeolicus (strain ATCC BAA-1280 / DSM 17508 / OCM 812 / Nankai-3)</name>
    <dbReference type="NCBI Taxonomy" id="419665"/>
    <lineage>
        <taxon>Archaea</taxon>
        <taxon>Methanobacteriati</taxon>
        <taxon>Methanobacteriota</taxon>
        <taxon>Methanomada group</taxon>
        <taxon>Methanococci</taxon>
        <taxon>Methanococcales</taxon>
        <taxon>Methanococcaceae</taxon>
        <taxon>Methanococcus</taxon>
    </lineage>
</organism>
<dbReference type="RefSeq" id="WP_011973297.1">
    <property type="nucleotide sequence ID" value="NC_009635.1"/>
</dbReference>
<dbReference type="GeneID" id="5326941"/>
<dbReference type="Proteomes" id="UP000001106">
    <property type="component" value="Chromosome"/>
</dbReference>
<dbReference type="HOGENOM" id="CLU_1514629_0_0_2"/>
<feature type="transmembrane region" description="Helical" evidence="1">
    <location>
        <begin position="44"/>
        <end position="63"/>
    </location>
</feature>
<dbReference type="AlphaFoldDB" id="A6UUJ3"/>
<dbReference type="STRING" id="419665.Maeo_0580"/>
<keyword evidence="1" id="KW-1133">Transmembrane helix</keyword>
<keyword evidence="1" id="KW-0812">Transmembrane</keyword>
<evidence type="ECO:0008006" key="4">
    <source>
        <dbReference type="Google" id="ProtNLM"/>
    </source>
</evidence>
<name>A6UUJ3_META3</name>
<protein>
    <recommendedName>
        <fullName evidence="4">Nucleic acid binding OB-fold tRNA/helicase-type</fullName>
    </recommendedName>
</protein>
<keyword evidence="3" id="KW-1185">Reference proteome</keyword>
<evidence type="ECO:0000313" key="2">
    <source>
        <dbReference type="EMBL" id="ABR56165.1"/>
    </source>
</evidence>
<accession>A6UUJ3</accession>
<dbReference type="EMBL" id="CP000743">
    <property type="protein sequence ID" value="ABR56165.1"/>
    <property type="molecule type" value="Genomic_DNA"/>
</dbReference>
<reference evidence="2" key="1">
    <citation type="submission" date="2007-06" db="EMBL/GenBank/DDBJ databases">
        <title>Complete sequence of Methanococcus aeolicus Nankai-3.</title>
        <authorList>
            <consortium name="US DOE Joint Genome Institute"/>
            <person name="Copeland A."/>
            <person name="Lucas S."/>
            <person name="Lapidus A."/>
            <person name="Barry K."/>
            <person name="Glavina del Rio T."/>
            <person name="Dalin E."/>
            <person name="Tice H."/>
            <person name="Pitluck S."/>
            <person name="Chain P."/>
            <person name="Malfatti S."/>
            <person name="Shin M."/>
            <person name="Vergez L."/>
            <person name="Schmutz J."/>
            <person name="Larimer F."/>
            <person name="Land M."/>
            <person name="Hauser L."/>
            <person name="Kyrpides N."/>
            <person name="Lykidis A."/>
            <person name="Sieprawska-Lupa M."/>
            <person name="Whitman W.B."/>
            <person name="Richardson P."/>
        </authorList>
    </citation>
    <scope>NUCLEOTIDE SEQUENCE [LARGE SCALE GENOMIC DNA]</scope>
    <source>
        <strain evidence="2">Nankai-3</strain>
    </source>
</reference>
<dbReference type="eggNOG" id="arCOG05116">
    <property type="taxonomic scope" value="Archaea"/>
</dbReference>
<sequence length="179" mass="20069">MHMVKKFNIDNVIKHAKTMPSAALSLIIWSAITIWATIISKDIWVLLCALPFIIALTIIPLIISKMNNNISQELIPEYEKKLSTTKIGDINKEMLNQQVKVVGTVEKITYGISPKPTIRIKDETGKILSLLIVPLPEGVKKGDKIALYGVISKHYKYFGFMGVPKLWKPKIFGIGVNKL</sequence>
<gene>
    <name evidence="2" type="ordered locus">Maeo_0580</name>
</gene>
<evidence type="ECO:0000313" key="3">
    <source>
        <dbReference type="Proteomes" id="UP000001106"/>
    </source>
</evidence>
<dbReference type="OrthoDB" id="61091at2157"/>
<evidence type="ECO:0000256" key="1">
    <source>
        <dbReference type="SAM" id="Phobius"/>
    </source>
</evidence>
<keyword evidence="1" id="KW-0472">Membrane</keyword>
<dbReference type="KEGG" id="mae:Maeo_0580"/>
<proteinExistence type="predicted"/>